<keyword evidence="4" id="KW-1003">Cell membrane</keyword>
<keyword evidence="7 8" id="KW-0472">Membrane</keyword>
<evidence type="ECO:0000256" key="8">
    <source>
        <dbReference type="SAM" id="Phobius"/>
    </source>
</evidence>
<proteinExistence type="inferred from homology"/>
<dbReference type="EMBL" id="CP035503">
    <property type="protein sequence ID" value="QDL39571.1"/>
    <property type="molecule type" value="Genomic_DNA"/>
</dbReference>
<feature type="transmembrane region" description="Helical" evidence="8">
    <location>
        <begin position="29"/>
        <end position="49"/>
    </location>
</feature>
<keyword evidence="5 8" id="KW-0812">Transmembrane</keyword>
<feature type="transmembrane region" description="Helical" evidence="8">
    <location>
        <begin position="124"/>
        <end position="145"/>
    </location>
</feature>
<dbReference type="Proteomes" id="UP000316798">
    <property type="component" value="Chromosome"/>
</dbReference>
<dbReference type="InterPro" id="IPR011606">
    <property type="entry name" value="Brnchd-chn_aa_trnsp_permease"/>
</dbReference>
<evidence type="ECO:0000256" key="4">
    <source>
        <dbReference type="ARBA" id="ARBA00022475"/>
    </source>
</evidence>
<dbReference type="GO" id="GO:0005886">
    <property type="term" value="C:plasma membrane"/>
    <property type="evidence" value="ECO:0007669"/>
    <property type="project" value="UniProtKB-SubCell"/>
</dbReference>
<dbReference type="OrthoDB" id="9179311at2"/>
<accession>A0A515DGM8</accession>
<dbReference type="PANTHER" id="PTHR34979:SF1">
    <property type="entry name" value="INNER MEMBRANE PROTEIN YGAZ"/>
    <property type="match status" value="1"/>
</dbReference>
<evidence type="ECO:0000313" key="10">
    <source>
        <dbReference type="Proteomes" id="UP000316798"/>
    </source>
</evidence>
<evidence type="ECO:0000256" key="5">
    <source>
        <dbReference type="ARBA" id="ARBA00022692"/>
    </source>
</evidence>
<sequence>MLPIAPGIAAWGLMTGVAMVTSGMSDFQACLMSLIVFAGSSQLAAIPLISAGAPMWVILATGLCVNLRFVVFSLHLRPYLMHLPRWRRMLTGYLTADLSYVMFVQRFPEPGGDAARLKAQEAYLAGNCCMNWVSWVGASLLGVVLSNVIPSAWGLDFAGILALIGITCSMTNTRLRRVAAGVAGAAAVAAYALPLKLNILVAIAAAVAVCLLLEPPPPADTQGASGEAA</sequence>
<keyword evidence="6 8" id="KW-1133">Transmembrane helix</keyword>
<keyword evidence="10" id="KW-1185">Reference proteome</keyword>
<gene>
    <name evidence="9" type="ORF">EUB48_00825</name>
</gene>
<keyword evidence="3" id="KW-0813">Transport</keyword>
<comment type="similarity">
    <text evidence="2">Belongs to the AzlC family.</text>
</comment>
<organism evidence="9 10">
    <name type="scientific">Rhodoferax sediminis</name>
    <dbReference type="NCBI Taxonomy" id="2509614"/>
    <lineage>
        <taxon>Bacteria</taxon>
        <taxon>Pseudomonadati</taxon>
        <taxon>Pseudomonadota</taxon>
        <taxon>Betaproteobacteria</taxon>
        <taxon>Burkholderiales</taxon>
        <taxon>Comamonadaceae</taxon>
        <taxon>Rhodoferax</taxon>
    </lineage>
</organism>
<evidence type="ECO:0000256" key="6">
    <source>
        <dbReference type="ARBA" id="ARBA00022989"/>
    </source>
</evidence>
<dbReference type="PANTHER" id="PTHR34979">
    <property type="entry name" value="INNER MEMBRANE PROTEIN YGAZ"/>
    <property type="match status" value="1"/>
</dbReference>
<evidence type="ECO:0000256" key="3">
    <source>
        <dbReference type="ARBA" id="ARBA00022448"/>
    </source>
</evidence>
<dbReference type="AlphaFoldDB" id="A0A515DGM8"/>
<name>A0A515DGM8_9BURK</name>
<evidence type="ECO:0000313" key="9">
    <source>
        <dbReference type="EMBL" id="QDL39571.1"/>
    </source>
</evidence>
<feature type="transmembrane region" description="Helical" evidence="8">
    <location>
        <begin position="55"/>
        <end position="80"/>
    </location>
</feature>
<reference evidence="9 10" key="1">
    <citation type="submission" date="2019-01" db="EMBL/GenBank/DDBJ databases">
        <title>Genomic insights into a novel species Rhodoferax sp.</title>
        <authorList>
            <person name="Jin L."/>
        </authorList>
    </citation>
    <scope>NUCLEOTIDE SEQUENCE [LARGE SCALE GENOMIC DNA]</scope>
    <source>
        <strain evidence="9 10">CHu59-6-5</strain>
    </source>
</reference>
<evidence type="ECO:0000256" key="2">
    <source>
        <dbReference type="ARBA" id="ARBA00010735"/>
    </source>
</evidence>
<dbReference type="KEGG" id="rhf:EUB48_00825"/>
<protein>
    <submittedName>
        <fullName evidence="9">Branched-chain amino acid ABC transporter permease</fullName>
    </submittedName>
</protein>
<evidence type="ECO:0000256" key="1">
    <source>
        <dbReference type="ARBA" id="ARBA00004651"/>
    </source>
</evidence>
<dbReference type="GO" id="GO:1903785">
    <property type="term" value="P:L-valine transmembrane transport"/>
    <property type="evidence" value="ECO:0007669"/>
    <property type="project" value="TreeGrafter"/>
</dbReference>
<comment type="subcellular location">
    <subcellularLocation>
        <location evidence="1">Cell membrane</location>
        <topology evidence="1">Multi-pass membrane protein</topology>
    </subcellularLocation>
</comment>
<dbReference type="Pfam" id="PF03591">
    <property type="entry name" value="AzlC"/>
    <property type="match status" value="1"/>
</dbReference>
<feature type="transmembrane region" description="Helical" evidence="8">
    <location>
        <begin position="151"/>
        <end position="168"/>
    </location>
</feature>
<evidence type="ECO:0000256" key="7">
    <source>
        <dbReference type="ARBA" id="ARBA00023136"/>
    </source>
</evidence>